<organism evidence="3 4">
    <name type="scientific">Crenichthys baileyi</name>
    <name type="common">White River springfish</name>
    <dbReference type="NCBI Taxonomy" id="28760"/>
    <lineage>
        <taxon>Eukaryota</taxon>
        <taxon>Metazoa</taxon>
        <taxon>Chordata</taxon>
        <taxon>Craniata</taxon>
        <taxon>Vertebrata</taxon>
        <taxon>Euteleostomi</taxon>
        <taxon>Actinopterygii</taxon>
        <taxon>Neopterygii</taxon>
        <taxon>Teleostei</taxon>
        <taxon>Neoteleostei</taxon>
        <taxon>Acanthomorphata</taxon>
        <taxon>Ovalentaria</taxon>
        <taxon>Atherinomorphae</taxon>
        <taxon>Cyprinodontiformes</taxon>
        <taxon>Goodeidae</taxon>
        <taxon>Crenichthys</taxon>
    </lineage>
</organism>
<dbReference type="PROSITE" id="PS50106">
    <property type="entry name" value="PDZ"/>
    <property type="match status" value="1"/>
</dbReference>
<proteinExistence type="predicted"/>
<dbReference type="CDD" id="cd06762">
    <property type="entry name" value="PDZ6_PDZD2-PDZ3_hPro-IL-16-like"/>
    <property type="match status" value="1"/>
</dbReference>
<evidence type="ECO:0000256" key="1">
    <source>
        <dbReference type="SAM" id="MobiDB-lite"/>
    </source>
</evidence>
<feature type="region of interest" description="Disordered" evidence="1">
    <location>
        <begin position="190"/>
        <end position="211"/>
    </location>
</feature>
<dbReference type="Proteomes" id="UP001311232">
    <property type="component" value="Unassembled WGS sequence"/>
</dbReference>
<dbReference type="InterPro" id="IPR036034">
    <property type="entry name" value="PDZ_sf"/>
</dbReference>
<dbReference type="SMART" id="SM00228">
    <property type="entry name" value="PDZ"/>
    <property type="match status" value="1"/>
</dbReference>
<comment type="caution">
    <text evidence="3">The sequence shown here is derived from an EMBL/GenBank/DDBJ whole genome shotgun (WGS) entry which is preliminary data.</text>
</comment>
<dbReference type="InterPro" id="IPR055287">
    <property type="entry name" value="IL-16-like"/>
</dbReference>
<keyword evidence="4" id="KW-1185">Reference proteome</keyword>
<feature type="region of interest" description="Disordered" evidence="1">
    <location>
        <begin position="129"/>
        <end position="178"/>
    </location>
</feature>
<dbReference type="AlphaFoldDB" id="A0AAV9S3S1"/>
<dbReference type="Gene3D" id="2.30.42.10">
    <property type="match status" value="2"/>
</dbReference>
<gene>
    <name evidence="3" type="ORF">CRENBAI_020874</name>
</gene>
<feature type="compositionally biased region" description="Polar residues" evidence="1">
    <location>
        <begin position="251"/>
        <end position="262"/>
    </location>
</feature>
<feature type="compositionally biased region" description="Basic and acidic residues" evidence="1">
    <location>
        <begin position="511"/>
        <end position="522"/>
    </location>
</feature>
<dbReference type="PANTHER" id="PTHR48484:SF1">
    <property type="entry name" value="DENTIN SIALOPHOSPHOPROTEIN"/>
    <property type="match status" value="1"/>
</dbReference>
<protein>
    <recommendedName>
        <fullName evidence="2">PDZ domain-containing protein</fullName>
    </recommendedName>
</protein>
<evidence type="ECO:0000259" key="2">
    <source>
        <dbReference type="PROSITE" id="PS50106"/>
    </source>
</evidence>
<sequence length="623" mass="67446">MKEEENILEFSNIDPDPPFIVTSENTTQKASGSKVAPPVAPRPAWFRPSLKKILDNQNQWKQTNFSEDIPTAGIIRSYGGRSTAGAVNMSIKQKIHSFEMFSSSEAQEKRASRRSTPLSNSLALIEKDSASPCHSYPASDKDDGKSKQDFPQVIQSDQSTPVVNENISDPPSGITSATYNDCYQTKAKSSEDHLSCNETSINIPPSETISTETDSVIDDANLASYPTDSKFQPPKQESELEKVYISRSTEISVQPSASSVRMNQEEAVNDSDESSRNDSGELLRTAQNASPITEGQLQKSQDEEHFGKIIAFSNQVSQAIMRSLPTSNDGNPHSHNFPDTPLKDVGNNQESEMHRICTNKAFSVSLATLSECTIEQSGGSFDRASCIHSVISVIPSQEIQKMIEEIKALDEETLKQLADIHVVILHKDVGAGLGFSIAGGCDLENKAPTVHKVFPCGLAAQEGTIQKGDEILSINGLTLRGAKHMDATAVLRQARNQDLAVVVICKRTDEEGKDGGNRRGEEVSVPTGEQEAPLSVDMEKGAGGIGFSLEGGRGSIQGDRPLVINRIFKVNKATFRPGSRRLLDSATWLPGSAEIAAAIRVTAPAVKNQKFLEVGTSPSSDVF</sequence>
<feature type="compositionally biased region" description="Polar residues" evidence="1">
    <location>
        <begin position="196"/>
        <end position="211"/>
    </location>
</feature>
<dbReference type="PANTHER" id="PTHR48484">
    <property type="entry name" value="PRO-INTERLEUKIN-16"/>
    <property type="match status" value="1"/>
</dbReference>
<feature type="domain" description="PDZ" evidence="2">
    <location>
        <begin position="422"/>
        <end position="494"/>
    </location>
</feature>
<feature type="region of interest" description="Disordered" evidence="1">
    <location>
        <begin position="511"/>
        <end position="531"/>
    </location>
</feature>
<feature type="region of interest" description="Disordered" evidence="1">
    <location>
        <begin position="1"/>
        <end position="43"/>
    </location>
</feature>
<reference evidence="3 4" key="1">
    <citation type="submission" date="2021-06" db="EMBL/GenBank/DDBJ databases">
        <authorList>
            <person name="Palmer J.M."/>
        </authorList>
    </citation>
    <scope>NUCLEOTIDE SEQUENCE [LARGE SCALE GENOMIC DNA]</scope>
    <source>
        <strain evidence="3 4">MEX-2019</strain>
        <tissue evidence="3">Muscle</tissue>
    </source>
</reference>
<dbReference type="GO" id="GO:0042609">
    <property type="term" value="F:CD4 receptor binding"/>
    <property type="evidence" value="ECO:0007669"/>
    <property type="project" value="TreeGrafter"/>
</dbReference>
<dbReference type="InterPro" id="IPR001478">
    <property type="entry name" value="PDZ"/>
</dbReference>
<feature type="region of interest" description="Disordered" evidence="1">
    <location>
        <begin position="105"/>
        <end position="124"/>
    </location>
</feature>
<dbReference type="GO" id="GO:0030595">
    <property type="term" value="P:leukocyte chemotaxis"/>
    <property type="evidence" value="ECO:0007669"/>
    <property type="project" value="TreeGrafter"/>
</dbReference>
<feature type="compositionally biased region" description="Polar residues" evidence="1">
    <location>
        <begin position="22"/>
        <end position="31"/>
    </location>
</feature>
<dbReference type="SUPFAM" id="SSF50156">
    <property type="entry name" value="PDZ domain-like"/>
    <property type="match status" value="1"/>
</dbReference>
<evidence type="ECO:0000313" key="4">
    <source>
        <dbReference type="Proteomes" id="UP001311232"/>
    </source>
</evidence>
<dbReference type="GO" id="GO:0050930">
    <property type="term" value="P:induction of positive chemotaxis"/>
    <property type="evidence" value="ECO:0007669"/>
    <property type="project" value="InterPro"/>
</dbReference>
<dbReference type="FunFam" id="2.30.42.10:FF:000122">
    <property type="entry name" value="Pro-interleukin-16"/>
    <property type="match status" value="1"/>
</dbReference>
<dbReference type="EMBL" id="JAHHUM010000921">
    <property type="protein sequence ID" value="KAK5615871.1"/>
    <property type="molecule type" value="Genomic_DNA"/>
</dbReference>
<dbReference type="Pfam" id="PF00595">
    <property type="entry name" value="PDZ"/>
    <property type="match status" value="1"/>
</dbReference>
<feature type="compositionally biased region" description="Basic and acidic residues" evidence="1">
    <location>
        <begin position="139"/>
        <end position="148"/>
    </location>
</feature>
<feature type="region of interest" description="Disordered" evidence="1">
    <location>
        <begin position="251"/>
        <end position="280"/>
    </location>
</feature>
<name>A0AAV9S3S1_9TELE</name>
<feature type="compositionally biased region" description="Polar residues" evidence="1">
    <location>
        <begin position="153"/>
        <end position="178"/>
    </location>
</feature>
<accession>A0AAV9S3S1</accession>
<evidence type="ECO:0000313" key="3">
    <source>
        <dbReference type="EMBL" id="KAK5615871.1"/>
    </source>
</evidence>
<dbReference type="GO" id="GO:0005125">
    <property type="term" value="F:cytokine activity"/>
    <property type="evidence" value="ECO:0007669"/>
    <property type="project" value="InterPro"/>
</dbReference>